<feature type="domain" description="PDZ" evidence="25">
    <location>
        <begin position="22"/>
        <end position="105"/>
    </location>
</feature>
<dbReference type="SUPFAM" id="SSF50156">
    <property type="entry name" value="PDZ domain-like"/>
    <property type="match status" value="1"/>
</dbReference>
<evidence type="ECO:0000256" key="3">
    <source>
        <dbReference type="ARBA" id="ARBA00004556"/>
    </source>
</evidence>
<dbReference type="GO" id="GO:0048471">
    <property type="term" value="C:perinuclear region of cytoplasm"/>
    <property type="evidence" value="ECO:0007669"/>
    <property type="project" value="UniProtKB-SubCell"/>
</dbReference>
<dbReference type="CDD" id="cd06722">
    <property type="entry name" value="PDZ_PICK1-like"/>
    <property type="match status" value="1"/>
</dbReference>
<keyword evidence="10" id="KW-0862">Zinc</keyword>
<comment type="function">
    <text evidence="20">Probable adapter protein that bind to and organize the subcellular localization of a variety of membrane proteins containing some PDZ recognition sequence. Involved in the clustering of various receptors, possibly by acting at the receptor internalization level. Plays a role in synaptic plasticity by regulating the trafficking and internalization of AMPA receptors. May be regulated upon PRKCA activation. May regulate ASIC1/ASIC3 channel. Regulates actin polymerization by inhibiting the actin-nucleating activity of the Arp2/3 complex; the function is competitive with nucleation promoting factors and is linked to neuronal morphology regulation and AMPA receptor (AMPAR) endocytosis. Via interaction with the Arp2/3 complex involved in regulation of synaptic plasicity of excitatory synapses and required for spine shrinkage during long-term depression (LTD). Involved in regulation of astrocyte morphology, antagonistic to Arp2/3 complex activator WASL/N-WASP function.</text>
</comment>
<organism evidence="27 28">
    <name type="scientific">Varanus komodoensis</name>
    <name type="common">Komodo dragon</name>
    <dbReference type="NCBI Taxonomy" id="61221"/>
    <lineage>
        <taxon>Eukaryota</taxon>
        <taxon>Metazoa</taxon>
        <taxon>Chordata</taxon>
        <taxon>Craniata</taxon>
        <taxon>Vertebrata</taxon>
        <taxon>Euteleostomi</taxon>
        <taxon>Lepidosauria</taxon>
        <taxon>Squamata</taxon>
        <taxon>Bifurcata</taxon>
        <taxon>Unidentata</taxon>
        <taxon>Episquamata</taxon>
        <taxon>Toxicofera</taxon>
        <taxon>Anguimorpha</taxon>
        <taxon>Paleoanguimorpha</taxon>
        <taxon>Varanoidea</taxon>
        <taxon>Varanidae</taxon>
        <taxon>Varanus</taxon>
    </lineage>
</organism>
<evidence type="ECO:0000256" key="4">
    <source>
        <dbReference type="ARBA" id="ARBA00004635"/>
    </source>
</evidence>
<evidence type="ECO:0000256" key="22">
    <source>
        <dbReference type="ARBA" id="ARBA00034105"/>
    </source>
</evidence>
<dbReference type="Pfam" id="PF06456">
    <property type="entry name" value="Arfaptin"/>
    <property type="match status" value="1"/>
</dbReference>
<evidence type="ECO:0000259" key="25">
    <source>
        <dbReference type="PROSITE" id="PS50106"/>
    </source>
</evidence>
<evidence type="ECO:0000256" key="8">
    <source>
        <dbReference type="ARBA" id="ARBA00022599"/>
    </source>
</evidence>
<dbReference type="InterPro" id="IPR001478">
    <property type="entry name" value="PDZ"/>
</dbReference>
<dbReference type="Gene3D" id="2.30.42.10">
    <property type="match status" value="1"/>
</dbReference>
<keyword evidence="13" id="KW-0472">Membrane</keyword>
<name>A0A8D2KUX6_VARKO</name>
<dbReference type="GO" id="GO:0097062">
    <property type="term" value="P:dendritic spine maintenance"/>
    <property type="evidence" value="ECO:0007669"/>
    <property type="project" value="TreeGrafter"/>
</dbReference>
<dbReference type="GO" id="GO:0005856">
    <property type="term" value="C:cytoskeleton"/>
    <property type="evidence" value="ECO:0007669"/>
    <property type="project" value="UniProtKB-SubCell"/>
</dbReference>
<dbReference type="Pfam" id="PF00595">
    <property type="entry name" value="PDZ"/>
    <property type="match status" value="1"/>
</dbReference>
<dbReference type="AlphaFoldDB" id="A0A8D2KUX6"/>
<protein>
    <recommendedName>
        <fullName evidence="5">PRKCA-binding protein</fullName>
    </recommendedName>
    <alternativeName>
        <fullName evidence="19">Protein interacting with C kinase 1</fullName>
    </alternativeName>
    <alternativeName>
        <fullName evidence="18">Protein kinase C-alpha-binding protein</fullName>
    </alternativeName>
</protein>
<comment type="subunit">
    <text evidence="23">Monomer and homodimer. Interacts with CXADR. Interacts presynaptically with the glutamate receptors GRIA2, GRIA3, GRIK3, isoform 3 of GRIA4, isoform A of GRM4, GRM7 and GRM8; with NAPA and NAPB; and with BTG2. The interaction with NAPA and NAPB disrupts the interaction with GRIA2, conducting to the internalization of GRIA2. Interacts with PRKCA; with the amine transporters SLC6A2 and SLC6A3; with the channels ASIC1 and ASIC2; with the GTP-binding proteins ARF1 and ARF3; with the ephrin receptor tyrosine kinases EPHA7, EPHB1 and EPHB2; with ERBB2 and through its PDZ domain with the C-terminal tail of PRLHR. Interacts with UNC5A. Interacts (via AH domain) with NCS1/FREQ; in a calcium-dependent manner. Interacts with F-actin and associates with the ARP2/3 complex. Interacts (via PDZ domain) with ARF1 (activated); the interaction blocks Arp2/3 complex inhibition. Interacts with SORCS3.</text>
</comment>
<keyword evidence="12" id="KW-0770">Synapse</keyword>
<dbReference type="GO" id="GO:0019904">
    <property type="term" value="F:protein domain specific binding"/>
    <property type="evidence" value="ECO:0007669"/>
    <property type="project" value="InterPro"/>
</dbReference>
<evidence type="ECO:0000256" key="5">
    <source>
        <dbReference type="ARBA" id="ARBA00017975"/>
    </source>
</evidence>
<dbReference type="SMART" id="SM01015">
    <property type="entry name" value="Arfaptin"/>
    <property type="match status" value="1"/>
</dbReference>
<evidence type="ECO:0000256" key="6">
    <source>
        <dbReference type="ARBA" id="ARBA00022490"/>
    </source>
</evidence>
<dbReference type="InterPro" id="IPR010504">
    <property type="entry name" value="AH_dom"/>
</dbReference>
<dbReference type="InterPro" id="IPR030798">
    <property type="entry name" value="Arfaptin_fam"/>
</dbReference>
<dbReference type="GO" id="GO:0006886">
    <property type="term" value="P:intracellular protein transport"/>
    <property type="evidence" value="ECO:0007669"/>
    <property type="project" value="TreeGrafter"/>
</dbReference>
<dbReference type="GO" id="GO:0043005">
    <property type="term" value="C:neuron projection"/>
    <property type="evidence" value="ECO:0007669"/>
    <property type="project" value="UniProtKB-KW"/>
</dbReference>
<dbReference type="InterPro" id="IPR037959">
    <property type="entry name" value="PICK1_BAR"/>
</dbReference>
<dbReference type="CDD" id="cd07659">
    <property type="entry name" value="BAR_PICK1"/>
    <property type="match status" value="1"/>
</dbReference>
<evidence type="ECO:0000256" key="18">
    <source>
        <dbReference type="ARBA" id="ARBA00031097"/>
    </source>
</evidence>
<evidence type="ECO:0000256" key="10">
    <source>
        <dbReference type="ARBA" id="ARBA00022833"/>
    </source>
</evidence>
<keyword evidence="28" id="KW-1185">Reference proteome</keyword>
<dbReference type="GO" id="GO:0005886">
    <property type="term" value="C:plasma membrane"/>
    <property type="evidence" value="ECO:0007669"/>
    <property type="project" value="GOC"/>
</dbReference>
<feature type="region of interest" description="Disordered" evidence="24">
    <location>
        <begin position="355"/>
        <end position="385"/>
    </location>
</feature>
<evidence type="ECO:0000256" key="13">
    <source>
        <dbReference type="ARBA" id="ARBA00023136"/>
    </source>
</evidence>
<evidence type="ECO:0000313" key="27">
    <source>
        <dbReference type="Ensembl" id="ENSVKKP00000009036.1"/>
    </source>
</evidence>
<dbReference type="GO" id="GO:0098842">
    <property type="term" value="C:postsynaptic early endosome"/>
    <property type="evidence" value="ECO:0007669"/>
    <property type="project" value="TreeGrafter"/>
</dbReference>
<keyword evidence="11" id="KW-0106">Calcium</keyword>
<accession>A0A8D2KUX6</accession>
<gene>
    <name evidence="27" type="primary">PICK1</name>
</gene>
<dbReference type="PROSITE" id="PS50870">
    <property type="entry name" value="AH"/>
    <property type="match status" value="1"/>
</dbReference>
<keyword evidence="8" id="KW-0771">Synaptosome</keyword>
<feature type="domain" description="AH" evidence="26">
    <location>
        <begin position="156"/>
        <end position="336"/>
    </location>
</feature>
<dbReference type="GO" id="GO:0003779">
    <property type="term" value="F:actin binding"/>
    <property type="evidence" value="ECO:0007669"/>
    <property type="project" value="UniProtKB-KW"/>
</dbReference>
<dbReference type="GO" id="GO:0043113">
    <property type="term" value="P:receptor clustering"/>
    <property type="evidence" value="ECO:0007669"/>
    <property type="project" value="TreeGrafter"/>
</dbReference>
<keyword evidence="6" id="KW-0963">Cytoplasm</keyword>
<keyword evidence="15" id="KW-0009">Actin-binding</keyword>
<dbReference type="GO" id="GO:0032588">
    <property type="term" value="C:trans-Golgi network membrane"/>
    <property type="evidence" value="ECO:0007669"/>
    <property type="project" value="TreeGrafter"/>
</dbReference>
<dbReference type="PANTHER" id="PTHR12141:SF1">
    <property type="entry name" value="PRKCA-BINDING PROTEIN"/>
    <property type="match status" value="1"/>
</dbReference>
<evidence type="ECO:0000256" key="20">
    <source>
        <dbReference type="ARBA" id="ARBA00033721"/>
    </source>
</evidence>
<sequence length="385" mass="43185">MFADLDYDIEEDKLGIPTVPGTVTLKKDSQNLIGISIGGGAQCCPCLYIVQVFDNTPAALDGTLAAGDEITGVNGKSVKGKTKVEVAKMIQAVKGEVTIHYNKLQADPKQGKTLDIVLKKVKHRLVENMSSGTADALGLSRAILCNDGLVKRLEELERTAELYKAFGDVFSVIGVREPQPAASEAFVKFADAHRSIEKFGIRLLKTIKPMLTDLNTYLNKAIPDTRLTIKKYLDVKFEYLSYCLKVKEMDDEECSCIALGEPLYRVSTGNYEYRLILRCRQEARTRFAKMRKDVLEKIELLDQKHVQDIVFQLQRFVSTLSKYYDDCYAVLRDADVFPIEVDLARTTLSYGQKDVFTDGAEDEEEEEGECSRKEEENGEKLIDDA</sequence>
<dbReference type="GO" id="GO:0046872">
    <property type="term" value="F:metal ion binding"/>
    <property type="evidence" value="ECO:0007669"/>
    <property type="project" value="UniProtKB-KW"/>
</dbReference>
<evidence type="ECO:0000256" key="15">
    <source>
        <dbReference type="ARBA" id="ARBA00023203"/>
    </source>
</evidence>
<dbReference type="Gene3D" id="1.20.1270.60">
    <property type="entry name" value="Arfaptin homology (AH) domain/BAR domain"/>
    <property type="match status" value="1"/>
</dbReference>
<dbReference type="PROSITE" id="PS50106">
    <property type="entry name" value="PDZ"/>
    <property type="match status" value="1"/>
</dbReference>
<evidence type="ECO:0000259" key="26">
    <source>
        <dbReference type="PROSITE" id="PS50870"/>
    </source>
</evidence>
<keyword evidence="17" id="KW-0449">Lipoprotein</keyword>
<keyword evidence="14" id="KW-0564">Palmitate</keyword>
<dbReference type="InterPro" id="IPR027267">
    <property type="entry name" value="AH/BAR_dom_sf"/>
</dbReference>
<comment type="subcellular location">
    <subcellularLocation>
        <location evidence="2">Cytoplasm</location>
        <location evidence="2">Cytoskeleton</location>
    </subcellularLocation>
    <subcellularLocation>
        <location evidence="3">Cytoplasm</location>
        <location evidence="3">Perinuclear region</location>
    </subcellularLocation>
    <subcellularLocation>
        <location evidence="4">Membrane</location>
        <topology evidence="4">Lipid-anchor</topology>
    </subcellularLocation>
    <subcellularLocation>
        <location evidence="1">Membrane</location>
        <topology evidence="1">Peripheral membrane protein</topology>
    </subcellularLocation>
    <subcellularLocation>
        <location evidence="22">Postsynaptic density</location>
    </subcellularLocation>
    <subcellularLocation>
        <location evidence="21">Synapse</location>
        <location evidence="21">Synaptosome</location>
    </subcellularLocation>
</comment>
<evidence type="ECO:0000256" key="14">
    <source>
        <dbReference type="ARBA" id="ARBA00023139"/>
    </source>
</evidence>
<dbReference type="GO" id="GO:0014069">
    <property type="term" value="C:postsynaptic density"/>
    <property type="evidence" value="ECO:0007669"/>
    <property type="project" value="UniProtKB-SubCell"/>
</dbReference>
<evidence type="ECO:0000256" key="7">
    <source>
        <dbReference type="ARBA" id="ARBA00022553"/>
    </source>
</evidence>
<feature type="compositionally biased region" description="Acidic residues" evidence="24">
    <location>
        <begin position="359"/>
        <end position="368"/>
    </location>
</feature>
<dbReference type="FunFam" id="2.30.42.10:FF:000073">
    <property type="entry name" value="Interacting with PRKCA"/>
    <property type="match status" value="1"/>
</dbReference>
<dbReference type="GO" id="GO:0008021">
    <property type="term" value="C:synaptic vesicle"/>
    <property type="evidence" value="ECO:0007669"/>
    <property type="project" value="TreeGrafter"/>
</dbReference>
<dbReference type="SMART" id="SM00228">
    <property type="entry name" value="PDZ"/>
    <property type="match status" value="1"/>
</dbReference>
<evidence type="ECO:0000256" key="24">
    <source>
        <dbReference type="SAM" id="MobiDB-lite"/>
    </source>
</evidence>
<proteinExistence type="predicted"/>
<reference evidence="27" key="1">
    <citation type="submission" date="2025-08" db="UniProtKB">
        <authorList>
            <consortium name="Ensembl"/>
        </authorList>
    </citation>
    <scope>IDENTIFICATION</scope>
</reference>
<dbReference type="InterPro" id="IPR036034">
    <property type="entry name" value="PDZ_sf"/>
</dbReference>
<dbReference type="GO" id="GO:0002092">
    <property type="term" value="P:positive regulation of receptor internalization"/>
    <property type="evidence" value="ECO:0007669"/>
    <property type="project" value="TreeGrafter"/>
</dbReference>
<keyword evidence="7" id="KW-0597">Phosphoprotein</keyword>
<dbReference type="GO" id="GO:0005543">
    <property type="term" value="F:phospholipid binding"/>
    <property type="evidence" value="ECO:0007669"/>
    <property type="project" value="TreeGrafter"/>
</dbReference>
<evidence type="ECO:0000256" key="23">
    <source>
        <dbReference type="ARBA" id="ARBA00093501"/>
    </source>
</evidence>
<evidence type="ECO:0000256" key="11">
    <source>
        <dbReference type="ARBA" id="ARBA00022837"/>
    </source>
</evidence>
<evidence type="ECO:0000256" key="19">
    <source>
        <dbReference type="ARBA" id="ARBA00032804"/>
    </source>
</evidence>
<keyword evidence="16" id="KW-0206">Cytoskeleton</keyword>
<dbReference type="Proteomes" id="UP000694545">
    <property type="component" value="Unplaced"/>
</dbReference>
<dbReference type="PANTHER" id="PTHR12141">
    <property type="entry name" value="ARFAPTIN-RELATED"/>
    <property type="match status" value="1"/>
</dbReference>
<feature type="compositionally biased region" description="Basic and acidic residues" evidence="24">
    <location>
        <begin position="369"/>
        <end position="385"/>
    </location>
</feature>
<evidence type="ECO:0000256" key="17">
    <source>
        <dbReference type="ARBA" id="ARBA00023288"/>
    </source>
</evidence>
<dbReference type="GO" id="GO:0005080">
    <property type="term" value="F:protein kinase C binding"/>
    <property type="evidence" value="ECO:0007669"/>
    <property type="project" value="TreeGrafter"/>
</dbReference>
<dbReference type="GO" id="GO:0034315">
    <property type="term" value="P:regulation of Arp2/3 complex-mediated actin nucleation"/>
    <property type="evidence" value="ECO:0007669"/>
    <property type="project" value="TreeGrafter"/>
</dbReference>
<evidence type="ECO:0000256" key="21">
    <source>
        <dbReference type="ARBA" id="ARBA00034102"/>
    </source>
</evidence>
<evidence type="ECO:0000256" key="1">
    <source>
        <dbReference type="ARBA" id="ARBA00004170"/>
    </source>
</evidence>
<dbReference type="FunFam" id="1.20.1270.60:FF:000023">
    <property type="entry name" value="Interacting with PRKCA"/>
    <property type="match status" value="1"/>
</dbReference>
<reference evidence="27" key="2">
    <citation type="submission" date="2025-09" db="UniProtKB">
        <authorList>
            <consortium name="Ensembl"/>
        </authorList>
    </citation>
    <scope>IDENTIFICATION</scope>
</reference>
<evidence type="ECO:0000313" key="28">
    <source>
        <dbReference type="Proteomes" id="UP000694545"/>
    </source>
</evidence>
<keyword evidence="9" id="KW-0479">Metal-binding</keyword>
<evidence type="ECO:0000256" key="2">
    <source>
        <dbReference type="ARBA" id="ARBA00004245"/>
    </source>
</evidence>
<dbReference type="SUPFAM" id="SSF103657">
    <property type="entry name" value="BAR/IMD domain-like"/>
    <property type="match status" value="1"/>
</dbReference>
<evidence type="ECO:0000256" key="16">
    <source>
        <dbReference type="ARBA" id="ARBA00023212"/>
    </source>
</evidence>
<evidence type="ECO:0000256" key="9">
    <source>
        <dbReference type="ARBA" id="ARBA00022723"/>
    </source>
</evidence>
<evidence type="ECO:0000256" key="12">
    <source>
        <dbReference type="ARBA" id="ARBA00023018"/>
    </source>
</evidence>
<dbReference type="Ensembl" id="ENSVKKT00000009267.1">
    <property type="protein sequence ID" value="ENSVKKP00000009036.1"/>
    <property type="gene ID" value="ENSVKKG00000006415.1"/>
</dbReference>